<dbReference type="AlphaFoldDB" id="A0A7G6WV42"/>
<dbReference type="EMBL" id="CP043661">
    <property type="protein sequence ID" value="QNE17857.1"/>
    <property type="molecule type" value="Genomic_DNA"/>
</dbReference>
<dbReference type="KEGG" id="kqi:F1D05_08020"/>
<keyword evidence="2" id="KW-1185">Reference proteome</keyword>
<proteinExistence type="predicted"/>
<protein>
    <submittedName>
        <fullName evidence="1">DUF3866 family protein</fullName>
    </submittedName>
</protein>
<evidence type="ECO:0000313" key="1">
    <source>
        <dbReference type="EMBL" id="QNE17857.1"/>
    </source>
</evidence>
<accession>A0A7G6WV42</accession>
<gene>
    <name evidence="1" type="ORF">F1D05_08020</name>
</gene>
<name>A0A7G6WV42_9ACTN</name>
<evidence type="ECO:0000313" key="2">
    <source>
        <dbReference type="Proteomes" id="UP000515563"/>
    </source>
</evidence>
<reference evidence="2" key="1">
    <citation type="submission" date="2019-09" db="EMBL/GenBank/DDBJ databases">
        <title>Antimicrobial potential of Antarctic Bacteria.</title>
        <authorList>
            <person name="Benaud N."/>
            <person name="Edwards R.J."/>
            <person name="Ferrari B.C."/>
        </authorList>
    </citation>
    <scope>NUCLEOTIDE SEQUENCE [LARGE SCALE GENOMIC DNA]</scope>
    <source>
        <strain evidence="2">SPB151</strain>
    </source>
</reference>
<dbReference type="Proteomes" id="UP000515563">
    <property type="component" value="Chromosome"/>
</dbReference>
<dbReference type="Pfam" id="PF12982">
    <property type="entry name" value="DUF3866"/>
    <property type="match status" value="1"/>
</dbReference>
<dbReference type="InterPro" id="IPR024479">
    <property type="entry name" value="DUF3866"/>
</dbReference>
<organism evidence="1 2">
    <name type="scientific">Kribbella qitaiheensis</name>
    <dbReference type="NCBI Taxonomy" id="1544730"/>
    <lineage>
        <taxon>Bacteria</taxon>
        <taxon>Bacillati</taxon>
        <taxon>Actinomycetota</taxon>
        <taxon>Actinomycetes</taxon>
        <taxon>Propionibacteriales</taxon>
        <taxon>Kribbellaceae</taxon>
        <taxon>Kribbella</taxon>
    </lineage>
</organism>
<sequence length="366" mass="37916">MMRWREGVVSELGRGWPGAQELAVVIGDRAVRALAYPDLVGSPAVGDRVLLNVGALDRGLGTGGYALVVAIPDRLPPDPPETGHLVKARYTPLQSMVLGADEQDSPDHAVLRDADDLFGTPVVVADLHSALPAVLAGVFEARPGTRVVYVMTDGGALPLAFSRTVPALKDAGWLGGTVTVGQAFGGDREAVTVHTGLLTAVHVLAAEVVVITQGPGNLGTGTRWGFSGVQSGEAVNAIGTLGGRAVASLRISEADPRPRHRGISHHSLTAYGRVALQPADVVVPDLEGEFGDLVRDAAEPLKARHHVVRVSVDGLYDALAAAPVKLSTMGRNLDADRSYFEAAAAAGRFAAGLVDVPPPGSGSQYS</sequence>
<reference evidence="1 2" key="2">
    <citation type="journal article" date="2020" name="Microbiol. Resour. Announc.">
        <title>Antarctic desert soil bacteria exhibit high novel natural product potential, evaluated through long-read genome sequencing and comparative genomics.</title>
        <authorList>
            <person name="Benaud N."/>
            <person name="Edwards R.J."/>
            <person name="Amos T.G."/>
            <person name="D'Agostino P.M."/>
            <person name="Gutierrez-Chavez C."/>
            <person name="Montgomery K."/>
            <person name="Nicetic I."/>
            <person name="Ferrari B.C."/>
        </authorList>
    </citation>
    <scope>NUCLEOTIDE SEQUENCE [LARGE SCALE GENOMIC DNA]</scope>
    <source>
        <strain evidence="1 2">SPB151</strain>
    </source>
</reference>